<evidence type="ECO:0000313" key="2">
    <source>
        <dbReference type="EMBL" id="POM84742.1"/>
    </source>
</evidence>
<dbReference type="Proteomes" id="UP000236928">
    <property type="component" value="Unassembled WGS sequence"/>
</dbReference>
<keyword evidence="3" id="KW-1185">Reference proteome</keyword>
<reference evidence="2 3" key="1">
    <citation type="submission" date="2014-04" db="EMBL/GenBank/DDBJ databases">
        <title>Comparative Genomics of Cryptosporidium Species.</title>
        <authorList>
            <person name="Silva J.C."/>
            <person name="Su Q."/>
            <person name="Chalmers R."/>
            <person name="Chibucos M.C."/>
            <person name="Elwin K."/>
            <person name="Godinez A."/>
            <person name="Guo F."/>
            <person name="Huynh K."/>
            <person name="Orvis J."/>
            <person name="Ott S."/>
            <person name="Sadzewicz L."/>
            <person name="Sengamalay N."/>
            <person name="Shetty A."/>
            <person name="Sun M."/>
            <person name="Tallon L."/>
            <person name="Xiao L."/>
            <person name="Zhang H."/>
            <person name="Fraser C.M."/>
            <person name="Zhu G."/>
            <person name="Kissinger J."/>
            <person name="Widmer G."/>
        </authorList>
    </citation>
    <scope>NUCLEOTIDE SEQUENCE [LARGE SCALE GENOMIC DNA]</scope>
    <source>
        <strain evidence="2 3">UKMEL1</strain>
    </source>
</reference>
<gene>
    <name evidence="2" type="ORF">CmeUKMEL1_13915</name>
</gene>
<evidence type="ECO:0000313" key="3">
    <source>
        <dbReference type="Proteomes" id="UP000236928"/>
    </source>
</evidence>
<dbReference type="EMBL" id="JIBK01000047">
    <property type="protein sequence ID" value="POM84742.1"/>
    <property type="molecule type" value="Genomic_DNA"/>
</dbReference>
<organism evidence="2 3">
    <name type="scientific">Cryptosporidium meleagridis</name>
    <dbReference type="NCBI Taxonomy" id="93969"/>
    <lineage>
        <taxon>Eukaryota</taxon>
        <taxon>Sar</taxon>
        <taxon>Alveolata</taxon>
        <taxon>Apicomplexa</taxon>
        <taxon>Conoidasida</taxon>
        <taxon>Coccidia</taxon>
        <taxon>Eucoccidiorida</taxon>
        <taxon>Eimeriorina</taxon>
        <taxon>Cryptosporidiidae</taxon>
        <taxon>Cryptosporidium</taxon>
    </lineage>
</organism>
<proteinExistence type="predicted"/>
<comment type="caution">
    <text evidence="2">The sequence shown here is derived from an EMBL/GenBank/DDBJ whole genome shotgun (WGS) entry which is preliminary data.</text>
</comment>
<protein>
    <recommendedName>
        <fullName evidence="4">Integral membrane protein</fullName>
    </recommendedName>
</protein>
<feature type="chain" id="PRO_5015132025" description="Integral membrane protein" evidence="1">
    <location>
        <begin position="22"/>
        <end position="382"/>
    </location>
</feature>
<accession>A0A2P4Z3U9</accession>
<evidence type="ECO:0000256" key="1">
    <source>
        <dbReference type="SAM" id="SignalP"/>
    </source>
</evidence>
<dbReference type="AlphaFoldDB" id="A0A2P4Z3U9"/>
<feature type="signal peptide" evidence="1">
    <location>
        <begin position="1"/>
        <end position="21"/>
    </location>
</feature>
<name>A0A2P4Z3U9_9CRYT</name>
<dbReference type="VEuPathDB" id="CryptoDB:CmeUKMEL1_13915"/>
<keyword evidence="1" id="KW-0732">Signal</keyword>
<dbReference type="OrthoDB" id="343486at2759"/>
<sequence>MEFVKFVLLCYCILGTNRVFGENDHSNFIESPNILDSHTFNLYEQNKNEYQSTILSSEASSSFINSGLLNNIEDSINRNQKWNESSNFNLTGPLNYDDSSELSKNLVSISNLLISPIMGKSTAILGELSFKYSLDGVRSGIIDSENHYSPANLVNKLFGPNGTKNNAVGLLRYGFLYALINEINNQFQKKIDFKLKLHPKLLIDPLMFDECVNLFTEANVHNSLFLTQDISREIFETICKSVIKNNYFIEMHSWHHHISKIISSIKDIIQSKLRNSDTLPKTIQITDLPKVPEIKVSGTEIKTRYLNIVKSIDTIKKKEYSLFKSLIFTKKIAVKISTQYLPNGRELVQKCIEIIKSENPALMREVYQREKIEQICRISMGS</sequence>
<evidence type="ECO:0008006" key="4">
    <source>
        <dbReference type="Google" id="ProtNLM"/>
    </source>
</evidence>